<name>A0A8H7W2A5_9HELO</name>
<dbReference type="InterPro" id="IPR014041">
    <property type="entry name" value="ESCRT-II_cplx_Vps25-sub_N"/>
</dbReference>
<evidence type="ECO:0000313" key="6">
    <source>
        <dbReference type="Proteomes" id="UP000664132"/>
    </source>
</evidence>
<feature type="region of interest" description="Disordered" evidence="4">
    <location>
        <begin position="1"/>
        <end position="57"/>
    </location>
</feature>
<dbReference type="Proteomes" id="UP000664132">
    <property type="component" value="Unassembled WGS sequence"/>
</dbReference>
<keyword evidence="3" id="KW-0963">Cytoplasm</keyword>
<dbReference type="GO" id="GO:0000814">
    <property type="term" value="C:ESCRT II complex"/>
    <property type="evidence" value="ECO:0007669"/>
    <property type="project" value="InterPro"/>
</dbReference>
<dbReference type="GO" id="GO:0043328">
    <property type="term" value="P:protein transport to vacuole involved in ubiquitin-dependent protein catabolic process via the multivesicular body sorting pathway"/>
    <property type="evidence" value="ECO:0007669"/>
    <property type="project" value="TreeGrafter"/>
</dbReference>
<dbReference type="InterPro" id="IPR008570">
    <property type="entry name" value="ESCRT-II_cplx_Vps25-sub"/>
</dbReference>
<sequence>MTSNYTPSYNPSTATLAPSLAPSNTPSYSTPPPPSTPTLPNTTSTSQNNSSNTTFPFPRHYSFPPFFTAQKNLTTHHAQLTKWSSLILSYCRHHKIFKLSLSEALESELFYNKAIGKRLSREDAREVVEFMRREGRAEW</sequence>
<dbReference type="AlphaFoldDB" id="A0A8H7W2A5"/>
<reference evidence="5" key="1">
    <citation type="submission" date="2021-02" db="EMBL/GenBank/DDBJ databases">
        <title>Genome sequence Cadophora malorum strain M34.</title>
        <authorList>
            <person name="Stefanovic E."/>
            <person name="Vu D."/>
            <person name="Scully C."/>
            <person name="Dijksterhuis J."/>
            <person name="Roader J."/>
            <person name="Houbraken J."/>
        </authorList>
    </citation>
    <scope>NUCLEOTIDE SEQUENCE</scope>
    <source>
        <strain evidence="5">M34</strain>
    </source>
</reference>
<protein>
    <recommendedName>
        <fullName evidence="2">Vacuolar protein-sorting-associated protein 25</fullName>
    </recommendedName>
</protein>
<dbReference type="OrthoDB" id="245150at2759"/>
<dbReference type="EMBL" id="JAFJYH010000260">
    <property type="protein sequence ID" value="KAG4414520.1"/>
    <property type="molecule type" value="Genomic_DNA"/>
</dbReference>
<dbReference type="Gene3D" id="1.10.10.570">
    <property type="entry name" value="Winged helix' DNA-binding domain. Chain C. Domain 1"/>
    <property type="match status" value="1"/>
</dbReference>
<accession>A0A8H7W2A5</accession>
<evidence type="ECO:0000256" key="3">
    <source>
        <dbReference type="ARBA" id="ARBA00022490"/>
    </source>
</evidence>
<dbReference type="FunFam" id="1.10.10.570:FF:000003">
    <property type="entry name" value="Vacuolar protein-sorting-associated protein 25"/>
    <property type="match status" value="1"/>
</dbReference>
<evidence type="ECO:0000313" key="5">
    <source>
        <dbReference type="EMBL" id="KAG4414520.1"/>
    </source>
</evidence>
<dbReference type="GO" id="GO:0005198">
    <property type="term" value="F:structural molecule activity"/>
    <property type="evidence" value="ECO:0007669"/>
    <property type="project" value="TreeGrafter"/>
</dbReference>
<evidence type="ECO:0000256" key="1">
    <source>
        <dbReference type="ARBA" id="ARBA00004496"/>
    </source>
</evidence>
<dbReference type="Pfam" id="PF05871">
    <property type="entry name" value="ESCRT-II"/>
    <property type="match status" value="1"/>
</dbReference>
<comment type="caution">
    <text evidence="5">The sequence shown here is derived from an EMBL/GenBank/DDBJ whole genome shotgun (WGS) entry which is preliminary data.</text>
</comment>
<gene>
    <name evidence="5" type="ORF">IFR04_012321</name>
</gene>
<feature type="non-terminal residue" evidence="5">
    <location>
        <position position="139"/>
    </location>
</feature>
<dbReference type="PANTHER" id="PTHR13149:SF0">
    <property type="entry name" value="VACUOLAR PROTEIN-SORTING-ASSOCIATED PROTEIN 25"/>
    <property type="match status" value="1"/>
</dbReference>
<dbReference type="SUPFAM" id="SSF46785">
    <property type="entry name" value="Winged helix' DNA-binding domain"/>
    <property type="match status" value="1"/>
</dbReference>
<feature type="compositionally biased region" description="Low complexity" evidence="4">
    <location>
        <begin position="38"/>
        <end position="54"/>
    </location>
</feature>
<proteinExistence type="predicted"/>
<comment type="subcellular location">
    <subcellularLocation>
        <location evidence="1">Cytoplasm</location>
    </subcellularLocation>
</comment>
<dbReference type="PANTHER" id="PTHR13149">
    <property type="entry name" value="VACUOLAR PROTEIN SORTING-ASSOCIATED PROTEIN VPS25"/>
    <property type="match status" value="1"/>
</dbReference>
<dbReference type="GO" id="GO:0042803">
    <property type="term" value="F:protein homodimerization activity"/>
    <property type="evidence" value="ECO:0007669"/>
    <property type="project" value="TreeGrafter"/>
</dbReference>
<keyword evidence="6" id="KW-1185">Reference proteome</keyword>
<organism evidence="5 6">
    <name type="scientific">Cadophora malorum</name>
    <dbReference type="NCBI Taxonomy" id="108018"/>
    <lineage>
        <taxon>Eukaryota</taxon>
        <taxon>Fungi</taxon>
        <taxon>Dikarya</taxon>
        <taxon>Ascomycota</taxon>
        <taxon>Pezizomycotina</taxon>
        <taxon>Leotiomycetes</taxon>
        <taxon>Helotiales</taxon>
        <taxon>Ploettnerulaceae</taxon>
        <taxon>Cadophora</taxon>
    </lineage>
</organism>
<evidence type="ECO:0000256" key="4">
    <source>
        <dbReference type="SAM" id="MobiDB-lite"/>
    </source>
</evidence>
<evidence type="ECO:0000256" key="2">
    <source>
        <dbReference type="ARBA" id="ARBA00017934"/>
    </source>
</evidence>
<feature type="compositionally biased region" description="Polar residues" evidence="4">
    <location>
        <begin position="1"/>
        <end position="16"/>
    </location>
</feature>
<dbReference type="InterPro" id="IPR036390">
    <property type="entry name" value="WH_DNA-bd_sf"/>
</dbReference>